<sequence>MEIKLIKYWKVELFEEPKVTASVINGILPIEERIPFLTGYSKTQFDLRKAVINGEEFITLCCDPGSLQTRSVRISRIHEFKCTPVYENDDAFQEAAKPLIKWLAENVHPHHQAIVTSTHAELLESQYVVKTEEFLKD</sequence>
<evidence type="ECO:0000313" key="3">
    <source>
        <dbReference type="Proteomes" id="UP000251994"/>
    </source>
</evidence>
<dbReference type="Proteomes" id="UP000251994">
    <property type="component" value="Chromosome"/>
</dbReference>
<evidence type="ECO:0000313" key="2">
    <source>
        <dbReference type="EMBL" id="MLW01792.1"/>
    </source>
</evidence>
<reference evidence="1 3" key="1">
    <citation type="submission" date="2018-06" db="EMBL/GenBank/DDBJ databases">
        <title>Completed Genome Sequences of 32 Strains from Various Serotypes of Salmonella enterica.</title>
        <authorList>
            <person name="Nash J.H.E."/>
            <person name="Robertson J."/>
            <person name="Bessonov K."/>
        </authorList>
    </citation>
    <scope>NUCLEOTIDE SEQUENCE [LARGE SCALE GENOMIC DNA]</scope>
    <source>
        <strain evidence="1 3">SA20021456</strain>
    </source>
</reference>
<dbReference type="Proteomes" id="UP000885392">
    <property type="component" value="Unassembled WGS sequence"/>
</dbReference>
<evidence type="ECO:0000313" key="1">
    <source>
        <dbReference type="EMBL" id="AXD71403.1"/>
    </source>
</evidence>
<dbReference type="AlphaFoldDB" id="A0A344S964"/>
<organism evidence="2">
    <name type="scientific">Salmonella enterica</name>
    <name type="common">Salmonella choleraesuis</name>
    <dbReference type="NCBI Taxonomy" id="28901"/>
    <lineage>
        <taxon>Bacteria</taxon>
        <taxon>Pseudomonadati</taxon>
        <taxon>Pseudomonadota</taxon>
        <taxon>Gammaproteobacteria</taxon>
        <taxon>Enterobacterales</taxon>
        <taxon>Enterobacteriaceae</taxon>
        <taxon>Salmonella</taxon>
    </lineage>
</organism>
<protein>
    <submittedName>
        <fullName evidence="2">Uncharacterized protein</fullName>
    </submittedName>
</protein>
<dbReference type="EMBL" id="CP030219">
    <property type="protein sequence ID" value="AXD71403.1"/>
    <property type="molecule type" value="Genomic_DNA"/>
</dbReference>
<gene>
    <name evidence="1" type="ORF">CHC34_10750</name>
    <name evidence="2" type="ORF">EAK82_16540</name>
</gene>
<reference evidence="2" key="2">
    <citation type="submission" date="2018-10" db="EMBL/GenBank/DDBJ databases">
        <authorList>
            <consortium name="PulseNet: The National Subtyping Network for Foodborne Disease Surveillance"/>
            <person name="Tarr C.L."/>
            <person name="Trees E."/>
            <person name="Katz L.S."/>
            <person name="Carleton-Romer H.A."/>
            <person name="Stroika S."/>
            <person name="Kucerova Z."/>
            <person name="Roache K.F."/>
            <person name="Sabol A.L."/>
            <person name="Besser J."/>
            <person name="Gerner-Smidt P."/>
        </authorList>
    </citation>
    <scope>NUCLEOTIDE SEQUENCE [LARGE SCALE GENOMIC DNA]</scope>
    <source>
        <strain evidence="2">PNUSAS038541</strain>
    </source>
</reference>
<accession>A0A344S964</accession>
<proteinExistence type="predicted"/>
<dbReference type="EMBL" id="RVIJ01000017">
    <property type="protein sequence ID" value="MLW01792.1"/>
    <property type="molecule type" value="Genomic_DNA"/>
</dbReference>
<name>A0A344S964_SALER</name>
<dbReference type="RefSeq" id="WP_079780796.1">
    <property type="nucleotide sequence ID" value="NZ_CP030219.1"/>
</dbReference>